<sequence>MFLQHVTELSNFSAFGHIFLRYVTELSKFSTFRAHIPPICYRTLQLLCFSGTYSSDMLPYSPASLLFRHIFLRYVTELSNFSAFRAHIPPICYRTFQLLCFSGTYSSDMLPYSSTFLLFGHIFLRYVTELSKFSTFRAHIPPICYRTLQIFYFSSTYSSDMLPYSPNFLLFGHIFLRYVTVLSKFSTFRAHTPPICYRTLQLLYFSGTYSSNMLPNSPNFLLFGHIFLRYVTELSKSSTFRAHIPPICYRTLQIFYFSGTYSSDMLPNSPTSLLFGHILLQYVTELPNFSAFRAHIPPICYRTLQIFYFSGTYSSNMLPNSPTSLLFGHKSFVYTRNLR</sequence>
<evidence type="ECO:0000313" key="1">
    <source>
        <dbReference type="EMBL" id="MDQ0415119.1"/>
    </source>
</evidence>
<organism evidence="1 2">
    <name type="scientific">Mesobacillus stamsii</name>
    <dbReference type="NCBI Taxonomy" id="225347"/>
    <lineage>
        <taxon>Bacteria</taxon>
        <taxon>Bacillati</taxon>
        <taxon>Bacillota</taxon>
        <taxon>Bacilli</taxon>
        <taxon>Bacillales</taxon>
        <taxon>Bacillaceae</taxon>
        <taxon>Mesobacillus</taxon>
    </lineage>
</organism>
<proteinExistence type="predicted"/>
<gene>
    <name evidence="1" type="ORF">J2S25_003345</name>
</gene>
<protein>
    <submittedName>
        <fullName evidence="1">Uncharacterized protein</fullName>
    </submittedName>
</protein>
<keyword evidence="2" id="KW-1185">Reference proteome</keyword>
<name>A0ABU0G0L7_9BACI</name>
<accession>A0ABU0G0L7</accession>
<dbReference type="Proteomes" id="UP001242313">
    <property type="component" value="Unassembled WGS sequence"/>
</dbReference>
<dbReference type="EMBL" id="JAUSUN010000026">
    <property type="protein sequence ID" value="MDQ0415119.1"/>
    <property type="molecule type" value="Genomic_DNA"/>
</dbReference>
<evidence type="ECO:0000313" key="2">
    <source>
        <dbReference type="Proteomes" id="UP001242313"/>
    </source>
</evidence>
<comment type="caution">
    <text evidence="1">The sequence shown here is derived from an EMBL/GenBank/DDBJ whole genome shotgun (WGS) entry which is preliminary data.</text>
</comment>
<reference evidence="1 2" key="1">
    <citation type="submission" date="2023-07" db="EMBL/GenBank/DDBJ databases">
        <title>Genomic Encyclopedia of Type Strains, Phase IV (KMG-IV): sequencing the most valuable type-strain genomes for metagenomic binning, comparative biology and taxonomic classification.</title>
        <authorList>
            <person name="Goeker M."/>
        </authorList>
    </citation>
    <scope>NUCLEOTIDE SEQUENCE [LARGE SCALE GENOMIC DNA]</scope>
    <source>
        <strain evidence="1 2">DSM 19598</strain>
    </source>
</reference>